<keyword evidence="2" id="KW-0863">Zinc-finger</keyword>
<dbReference type="OrthoDB" id="167578at2759"/>
<evidence type="ECO:0000256" key="1">
    <source>
        <dbReference type="ARBA" id="ARBA00022723"/>
    </source>
</evidence>
<comment type="caution">
    <text evidence="6">The sequence shown here is derived from an EMBL/GenBank/DDBJ whole genome shotgun (WGS) entry which is preliminary data.</text>
</comment>
<evidence type="ECO:0000259" key="5">
    <source>
        <dbReference type="Pfam" id="PF04500"/>
    </source>
</evidence>
<keyword evidence="4" id="KW-0472">Membrane</keyword>
<dbReference type="Pfam" id="PF04500">
    <property type="entry name" value="FLYWCH"/>
    <property type="match status" value="1"/>
</dbReference>
<accession>A0A4C1UYY2</accession>
<sequence>MSGGDHLLSGDLYARLPLDNAIKFIFCFILLHAICIMFVSTGLVYTVSKHGGPVIQLGGNRYCVQYRNNDRVTWRCYRQPRGCRARICTKDKEVIYIIDEHNH</sequence>
<evidence type="ECO:0000256" key="3">
    <source>
        <dbReference type="ARBA" id="ARBA00022833"/>
    </source>
</evidence>
<reference evidence="6 7" key="1">
    <citation type="journal article" date="2019" name="Commun. Biol.">
        <title>The bagworm genome reveals a unique fibroin gene that provides high tensile strength.</title>
        <authorList>
            <person name="Kono N."/>
            <person name="Nakamura H."/>
            <person name="Ohtoshi R."/>
            <person name="Tomita M."/>
            <person name="Numata K."/>
            <person name="Arakawa K."/>
        </authorList>
    </citation>
    <scope>NUCLEOTIDE SEQUENCE [LARGE SCALE GENOMIC DNA]</scope>
</reference>
<name>A0A4C1UYY2_EUMVA</name>
<organism evidence="6 7">
    <name type="scientific">Eumeta variegata</name>
    <name type="common">Bagworm moth</name>
    <name type="synonym">Eumeta japonica</name>
    <dbReference type="NCBI Taxonomy" id="151549"/>
    <lineage>
        <taxon>Eukaryota</taxon>
        <taxon>Metazoa</taxon>
        <taxon>Ecdysozoa</taxon>
        <taxon>Arthropoda</taxon>
        <taxon>Hexapoda</taxon>
        <taxon>Insecta</taxon>
        <taxon>Pterygota</taxon>
        <taxon>Neoptera</taxon>
        <taxon>Endopterygota</taxon>
        <taxon>Lepidoptera</taxon>
        <taxon>Glossata</taxon>
        <taxon>Ditrysia</taxon>
        <taxon>Tineoidea</taxon>
        <taxon>Psychidae</taxon>
        <taxon>Oiketicinae</taxon>
        <taxon>Eumeta</taxon>
    </lineage>
</organism>
<dbReference type="InterPro" id="IPR007588">
    <property type="entry name" value="Znf_FLYWCH"/>
</dbReference>
<evidence type="ECO:0000256" key="2">
    <source>
        <dbReference type="ARBA" id="ARBA00022771"/>
    </source>
</evidence>
<feature type="domain" description="FLYWCH-type" evidence="5">
    <location>
        <begin position="46"/>
        <end position="103"/>
    </location>
</feature>
<dbReference type="Gene3D" id="2.20.25.240">
    <property type="match status" value="1"/>
</dbReference>
<proteinExistence type="predicted"/>
<evidence type="ECO:0000313" key="7">
    <source>
        <dbReference type="Proteomes" id="UP000299102"/>
    </source>
</evidence>
<evidence type="ECO:0000256" key="4">
    <source>
        <dbReference type="SAM" id="Phobius"/>
    </source>
</evidence>
<evidence type="ECO:0000313" key="6">
    <source>
        <dbReference type="EMBL" id="GBP31460.1"/>
    </source>
</evidence>
<dbReference type="AlphaFoldDB" id="A0A4C1UYY2"/>
<protein>
    <recommendedName>
        <fullName evidence="5">FLYWCH-type domain-containing protein</fullName>
    </recommendedName>
</protein>
<dbReference type="GO" id="GO:0008270">
    <property type="term" value="F:zinc ion binding"/>
    <property type="evidence" value="ECO:0007669"/>
    <property type="project" value="UniProtKB-KW"/>
</dbReference>
<keyword evidence="4" id="KW-1133">Transmembrane helix</keyword>
<dbReference type="EMBL" id="BGZK01000246">
    <property type="protein sequence ID" value="GBP31460.1"/>
    <property type="molecule type" value="Genomic_DNA"/>
</dbReference>
<gene>
    <name evidence="6" type="ORF">EVAR_17950_1</name>
</gene>
<dbReference type="Proteomes" id="UP000299102">
    <property type="component" value="Unassembled WGS sequence"/>
</dbReference>
<feature type="transmembrane region" description="Helical" evidence="4">
    <location>
        <begin position="20"/>
        <end position="47"/>
    </location>
</feature>
<keyword evidence="1" id="KW-0479">Metal-binding</keyword>
<keyword evidence="4" id="KW-0812">Transmembrane</keyword>
<keyword evidence="3" id="KW-0862">Zinc</keyword>
<keyword evidence="7" id="KW-1185">Reference proteome</keyword>